<protein>
    <submittedName>
        <fullName evidence="2">Uncharacterized protein</fullName>
    </submittedName>
</protein>
<dbReference type="KEGG" id="oni:Osc7112_6926"/>
<organism evidence="2 3">
    <name type="scientific">Phormidium nigroviride PCC 7112</name>
    <dbReference type="NCBI Taxonomy" id="179408"/>
    <lineage>
        <taxon>Bacteria</taxon>
        <taxon>Bacillati</taxon>
        <taxon>Cyanobacteriota</taxon>
        <taxon>Cyanophyceae</taxon>
        <taxon>Oscillatoriophycideae</taxon>
        <taxon>Oscillatoriales</taxon>
        <taxon>Oscillatoriaceae</taxon>
        <taxon>Phormidium</taxon>
    </lineage>
</organism>
<evidence type="ECO:0000313" key="3">
    <source>
        <dbReference type="Proteomes" id="UP000010478"/>
    </source>
</evidence>
<keyword evidence="2" id="KW-0614">Plasmid</keyword>
<reference evidence="2 3" key="1">
    <citation type="submission" date="2012-05" db="EMBL/GenBank/DDBJ databases">
        <title>Finished plasmid 5 of genome of Oscillatoria sp. PCC 7112.</title>
        <authorList>
            <consortium name="US DOE Joint Genome Institute"/>
            <person name="Gugger M."/>
            <person name="Coursin T."/>
            <person name="Rippka R."/>
            <person name="Tandeau De Marsac N."/>
            <person name="Huntemann M."/>
            <person name="Wei C.-L."/>
            <person name="Han J."/>
            <person name="Detter J.C."/>
            <person name="Han C."/>
            <person name="Tapia R."/>
            <person name="Davenport K."/>
            <person name="Daligault H."/>
            <person name="Erkkila T."/>
            <person name="Gu W."/>
            <person name="Munk A.C.C."/>
            <person name="Teshima H."/>
            <person name="Xu Y."/>
            <person name="Chain P."/>
            <person name="Chen A."/>
            <person name="Krypides N."/>
            <person name="Mavromatis K."/>
            <person name="Markowitz V."/>
            <person name="Szeto E."/>
            <person name="Ivanova N."/>
            <person name="Mikhailova N."/>
            <person name="Ovchinnikova G."/>
            <person name="Pagani I."/>
            <person name="Pati A."/>
            <person name="Goodwin L."/>
            <person name="Peters L."/>
            <person name="Pitluck S."/>
            <person name="Woyke T."/>
            <person name="Kerfeld C."/>
        </authorList>
    </citation>
    <scope>NUCLEOTIDE SEQUENCE [LARGE SCALE GENOMIC DNA]</scope>
    <source>
        <strain evidence="2 3">PCC 7112</strain>
        <plasmid evidence="2 3">pOSC7112.05</plasmid>
    </source>
</reference>
<dbReference type="HOGENOM" id="CLU_1584850_0_0_3"/>
<keyword evidence="3" id="KW-1185">Reference proteome</keyword>
<dbReference type="EMBL" id="CP003619">
    <property type="protein sequence ID" value="AFZ11003.1"/>
    <property type="molecule type" value="Genomic_DNA"/>
</dbReference>
<dbReference type="AlphaFoldDB" id="K9VSG6"/>
<geneLocation type="plasmid" evidence="2 3">
    <name>pOSC7112.05</name>
</geneLocation>
<dbReference type="RefSeq" id="WP_015179908.1">
    <property type="nucleotide sequence ID" value="NC_019732.1"/>
</dbReference>
<evidence type="ECO:0000313" key="2">
    <source>
        <dbReference type="EMBL" id="AFZ11003.1"/>
    </source>
</evidence>
<accession>K9VSG6</accession>
<feature type="compositionally biased region" description="Gly residues" evidence="1">
    <location>
        <begin position="8"/>
        <end position="23"/>
    </location>
</feature>
<feature type="region of interest" description="Disordered" evidence="1">
    <location>
        <begin position="1"/>
        <end position="28"/>
    </location>
</feature>
<sequence length="172" mass="18467">MGLMQKLLGGGNQSATQSGGGLVHDGSHNIDKSKVMAATSADAISPLNPGNFAAGERSVPIIPAPRYFTEEEADAMKELAKQKTEGAKQSKRGYEAAGKIEEADAKVHKYHRKYEGVVADNELTKKRADVRLGKHLHNQRPAYARLGMSLDQAASNAETRISEIKAKLQGAN</sequence>
<name>K9VSG6_9CYAN</name>
<evidence type="ECO:0000256" key="1">
    <source>
        <dbReference type="SAM" id="MobiDB-lite"/>
    </source>
</evidence>
<proteinExistence type="predicted"/>
<dbReference type="Proteomes" id="UP000010478">
    <property type="component" value="Plasmid pOSC7112.05"/>
</dbReference>
<gene>
    <name evidence="2" type="ORF">Osc7112_6926</name>
</gene>